<evidence type="ECO:0000313" key="2">
    <source>
        <dbReference type="Proteomes" id="UP001283361"/>
    </source>
</evidence>
<comment type="caution">
    <text evidence="1">The sequence shown here is derived from an EMBL/GenBank/DDBJ whole genome shotgun (WGS) entry which is preliminary data.</text>
</comment>
<gene>
    <name evidence="1" type="ORF">RRG08_017807</name>
</gene>
<name>A0AAE1CX31_9GAST</name>
<dbReference type="Proteomes" id="UP001283361">
    <property type="component" value="Unassembled WGS sequence"/>
</dbReference>
<evidence type="ECO:0000313" key="1">
    <source>
        <dbReference type="EMBL" id="KAK3742263.1"/>
    </source>
</evidence>
<protein>
    <submittedName>
        <fullName evidence="1">Uncharacterized protein</fullName>
    </submittedName>
</protein>
<keyword evidence="2" id="KW-1185">Reference proteome</keyword>
<reference evidence="1" key="1">
    <citation type="journal article" date="2023" name="G3 (Bethesda)">
        <title>A reference genome for the long-term kleptoplast-retaining sea slug Elysia crispata morphotype clarki.</title>
        <authorList>
            <person name="Eastman K.E."/>
            <person name="Pendleton A.L."/>
            <person name="Shaikh M.A."/>
            <person name="Suttiyut T."/>
            <person name="Ogas R."/>
            <person name="Tomko P."/>
            <person name="Gavelis G."/>
            <person name="Widhalm J.R."/>
            <person name="Wisecaver J.H."/>
        </authorList>
    </citation>
    <scope>NUCLEOTIDE SEQUENCE</scope>
    <source>
        <strain evidence="1">ECLA1</strain>
    </source>
</reference>
<sequence>MYGIENFLTFFQAIVSTEEELSNPDVAMSTHNEIVIFHLDGMDAESGLIQSPLHLLCFSSLNVNKITASQDGIPYTVMDFVLLPFPVLEAGSGCRTSGNNLYLCGCDCQNTRQRNNHSCKAENGVKEYADKCDDVLDLGLKHLSVVKSKKLYEEAIASALTASDITVGNSQNIKAQLLSIYLTRPQQNPLKESI</sequence>
<dbReference type="EMBL" id="JAWDGP010006368">
    <property type="protein sequence ID" value="KAK3742263.1"/>
    <property type="molecule type" value="Genomic_DNA"/>
</dbReference>
<accession>A0AAE1CX31</accession>
<proteinExistence type="predicted"/>
<organism evidence="1 2">
    <name type="scientific">Elysia crispata</name>
    <name type="common">lettuce slug</name>
    <dbReference type="NCBI Taxonomy" id="231223"/>
    <lineage>
        <taxon>Eukaryota</taxon>
        <taxon>Metazoa</taxon>
        <taxon>Spiralia</taxon>
        <taxon>Lophotrochozoa</taxon>
        <taxon>Mollusca</taxon>
        <taxon>Gastropoda</taxon>
        <taxon>Heterobranchia</taxon>
        <taxon>Euthyneura</taxon>
        <taxon>Panpulmonata</taxon>
        <taxon>Sacoglossa</taxon>
        <taxon>Placobranchoidea</taxon>
        <taxon>Plakobranchidae</taxon>
        <taxon>Elysia</taxon>
    </lineage>
</organism>
<dbReference type="AlphaFoldDB" id="A0AAE1CX31"/>